<evidence type="ECO:0000313" key="2">
    <source>
        <dbReference type="EMBL" id="ELK10857.1"/>
    </source>
</evidence>
<dbReference type="EMBL" id="KB030715">
    <property type="protein sequence ID" value="ELK10857.1"/>
    <property type="molecule type" value="Genomic_DNA"/>
</dbReference>
<sequence length="244" mass="26405">MPALPLTCPGATTHCVVSDKRLSFSLCAVGKTGISHPAQVEFHCMAPTSPHSDRHLPSAPRPWACRGSSGRLSLLDSKRKEATRRLMSRYRVACRKKALPSRGPQRMRRPSDGPRPSASSSSSRAPPARSTKTWAPAKGCAARRQAMRARALESEPRVKRSAPARYSHSVPNLYTGQGQPPHAAELLGQATVDRRAALRRASRVPNQPSPLSCTRSPQAQGCVHSVEEETEAQHPLHSGGRLGI</sequence>
<dbReference type="InParanoid" id="L5KHS2"/>
<proteinExistence type="predicted"/>
<feature type="compositionally biased region" description="Basic residues" evidence="1">
    <location>
        <begin position="86"/>
        <end position="99"/>
    </location>
</feature>
<gene>
    <name evidence="2" type="ORF">PAL_GLEAN10011777</name>
</gene>
<accession>L5KHS2</accession>
<feature type="compositionally biased region" description="Polar residues" evidence="1">
    <location>
        <begin position="204"/>
        <end position="219"/>
    </location>
</feature>
<evidence type="ECO:0000313" key="3">
    <source>
        <dbReference type="Proteomes" id="UP000010552"/>
    </source>
</evidence>
<feature type="region of interest" description="Disordered" evidence="1">
    <location>
        <begin position="201"/>
        <end position="244"/>
    </location>
</feature>
<feature type="compositionally biased region" description="Basic and acidic residues" evidence="1">
    <location>
        <begin position="225"/>
        <end position="234"/>
    </location>
</feature>
<organism evidence="2 3">
    <name type="scientific">Pteropus alecto</name>
    <name type="common">Black flying fox</name>
    <dbReference type="NCBI Taxonomy" id="9402"/>
    <lineage>
        <taxon>Eukaryota</taxon>
        <taxon>Metazoa</taxon>
        <taxon>Chordata</taxon>
        <taxon>Craniata</taxon>
        <taxon>Vertebrata</taxon>
        <taxon>Euteleostomi</taxon>
        <taxon>Mammalia</taxon>
        <taxon>Eutheria</taxon>
        <taxon>Laurasiatheria</taxon>
        <taxon>Chiroptera</taxon>
        <taxon>Yinpterochiroptera</taxon>
        <taxon>Pteropodoidea</taxon>
        <taxon>Pteropodidae</taxon>
        <taxon>Pteropodinae</taxon>
        <taxon>Pteropus</taxon>
    </lineage>
</organism>
<name>L5KHS2_PTEAL</name>
<dbReference type="AlphaFoldDB" id="L5KHS2"/>
<dbReference type="Proteomes" id="UP000010552">
    <property type="component" value="Unassembled WGS sequence"/>
</dbReference>
<reference evidence="3" key="1">
    <citation type="journal article" date="2013" name="Science">
        <title>Comparative analysis of bat genomes provides insight into the evolution of flight and immunity.</title>
        <authorList>
            <person name="Zhang G."/>
            <person name="Cowled C."/>
            <person name="Shi Z."/>
            <person name="Huang Z."/>
            <person name="Bishop-Lilly K.A."/>
            <person name="Fang X."/>
            <person name="Wynne J.W."/>
            <person name="Xiong Z."/>
            <person name="Baker M.L."/>
            <person name="Zhao W."/>
            <person name="Tachedjian M."/>
            <person name="Zhu Y."/>
            <person name="Zhou P."/>
            <person name="Jiang X."/>
            <person name="Ng J."/>
            <person name="Yang L."/>
            <person name="Wu L."/>
            <person name="Xiao J."/>
            <person name="Feng Y."/>
            <person name="Chen Y."/>
            <person name="Sun X."/>
            <person name="Zhang Y."/>
            <person name="Marsh G.A."/>
            <person name="Crameri G."/>
            <person name="Broder C.C."/>
            <person name="Frey K.G."/>
            <person name="Wang L.F."/>
            <person name="Wang J."/>
        </authorList>
    </citation>
    <scope>NUCLEOTIDE SEQUENCE [LARGE SCALE GENOMIC DNA]</scope>
</reference>
<feature type="compositionally biased region" description="Polar residues" evidence="1">
    <location>
        <begin position="169"/>
        <end position="178"/>
    </location>
</feature>
<keyword evidence="3" id="KW-1185">Reference proteome</keyword>
<protein>
    <submittedName>
        <fullName evidence="2">Uncharacterized protein</fullName>
    </submittedName>
</protein>
<evidence type="ECO:0000256" key="1">
    <source>
        <dbReference type="SAM" id="MobiDB-lite"/>
    </source>
</evidence>
<feature type="compositionally biased region" description="Low complexity" evidence="1">
    <location>
        <begin position="114"/>
        <end position="130"/>
    </location>
</feature>
<feature type="region of interest" description="Disordered" evidence="1">
    <location>
        <begin position="86"/>
        <end position="181"/>
    </location>
</feature>